<feature type="region of interest" description="Disordered" evidence="1">
    <location>
        <begin position="31"/>
        <end position="62"/>
    </location>
</feature>
<dbReference type="EMBL" id="FMYW01000001">
    <property type="protein sequence ID" value="SDB97338.1"/>
    <property type="molecule type" value="Genomic_DNA"/>
</dbReference>
<dbReference type="RefSeq" id="WP_093728994.1">
    <property type="nucleotide sequence ID" value="NZ_FMYW01000001.1"/>
</dbReference>
<organism evidence="2 3">
    <name type="scientific">Succiniclasticum ruminis</name>
    <dbReference type="NCBI Taxonomy" id="40841"/>
    <lineage>
        <taxon>Bacteria</taxon>
        <taxon>Bacillati</taxon>
        <taxon>Bacillota</taxon>
        <taxon>Negativicutes</taxon>
        <taxon>Acidaminococcales</taxon>
        <taxon>Acidaminococcaceae</taxon>
        <taxon>Succiniclasticum</taxon>
    </lineage>
</organism>
<protein>
    <submittedName>
        <fullName evidence="2">Uncharacterized protein</fullName>
    </submittedName>
</protein>
<dbReference type="AlphaFoldDB" id="A0A1G6HT62"/>
<reference evidence="3" key="1">
    <citation type="submission" date="2016-10" db="EMBL/GenBank/DDBJ databases">
        <authorList>
            <person name="Varghese N."/>
            <person name="Submissions S."/>
        </authorList>
    </citation>
    <scope>NUCLEOTIDE SEQUENCE [LARGE SCALE GENOMIC DNA]</scope>
    <source>
        <strain evidence="3">DSM 11005</strain>
    </source>
</reference>
<gene>
    <name evidence="2" type="ORF">SAMN04487864_101226</name>
</gene>
<keyword evidence="3" id="KW-1185">Reference proteome</keyword>
<feature type="compositionally biased region" description="Low complexity" evidence="1">
    <location>
        <begin position="48"/>
        <end position="62"/>
    </location>
</feature>
<feature type="compositionally biased region" description="Polar residues" evidence="1">
    <location>
        <begin position="31"/>
        <end position="47"/>
    </location>
</feature>
<name>A0A1G6HT62_9FIRM</name>
<proteinExistence type="predicted"/>
<dbReference type="OrthoDB" id="9803393at2"/>
<dbReference type="Proteomes" id="UP000198943">
    <property type="component" value="Unassembled WGS sequence"/>
</dbReference>
<evidence type="ECO:0000256" key="1">
    <source>
        <dbReference type="SAM" id="MobiDB-lite"/>
    </source>
</evidence>
<sequence length="376" mass="41213">MNIELSVKEENGVVKIKITSPDQPVVMETATDTKTAGTPVTVATEQNESASPATEAATTDETLKAETTALSAKLAAMNREYERVKKAAYRAGIRLKENLKALGQTAAMSAVGSPGLAPAGVPCTVPRVPEACPQTVLNVPNSVPGETWGQGQAVTSYNSTTNTITYNRVFDKDTDNVIDHTMSDHVMSHKEAETTSTLSPELIGNCLPFVPEETSRKFIPLANLPEMYRNIVTAWNDLPLRSKLKGLYPDVAQKLYHLLKEFGEAAVQKAIRMVADSPFLLGKSSNSSGWVIYFGWLLKPGNLQKILDNKYRNREQEWGQNYYGATCPEYTPWTDTESCYLDPGFMTEGLTTLNEHTRSCLEQAAKLLGLKKENAA</sequence>
<evidence type="ECO:0000313" key="3">
    <source>
        <dbReference type="Proteomes" id="UP000198943"/>
    </source>
</evidence>
<evidence type="ECO:0000313" key="2">
    <source>
        <dbReference type="EMBL" id="SDB97338.1"/>
    </source>
</evidence>
<accession>A0A1G6HT62</accession>